<evidence type="ECO:0000313" key="1">
    <source>
        <dbReference type="EMBL" id="MEJ8476963.1"/>
    </source>
</evidence>
<comment type="caution">
    <text evidence="1">The sequence shown here is derived from an EMBL/GenBank/DDBJ whole genome shotgun (WGS) entry which is preliminary data.</text>
</comment>
<accession>A0ABU8TS15</accession>
<dbReference type="RefSeq" id="WP_340277844.1">
    <property type="nucleotide sequence ID" value="NZ_JBAKIA010000038.1"/>
</dbReference>
<dbReference type="EMBL" id="JBAKIA010000038">
    <property type="protein sequence ID" value="MEJ8476963.1"/>
    <property type="molecule type" value="Genomic_DNA"/>
</dbReference>
<name>A0ABU8TS15_9HYPH</name>
<sequence length="143" mass="16059">ADYIEALFGIWEKAFGTCNLEKLGEQSFNSDVATPSYLWEGEILEKSYYRDGSPDEGGRSDCLFVSISDVHVCLSVLRFKDEAKFAEPGAEQGVEGWRVETEERGDYVSNTPVKLADFITDPDATIQRFRDDAKRMIEALATD</sequence>
<gene>
    <name evidence="1" type="ORF">V6575_23060</name>
</gene>
<evidence type="ECO:0000313" key="2">
    <source>
        <dbReference type="Proteomes" id="UP001385499"/>
    </source>
</evidence>
<reference evidence="1 2" key="1">
    <citation type="submission" date="2024-02" db="EMBL/GenBank/DDBJ databases">
        <title>Roseibium algae sp. nov., isolated from marine alga (Grateloupia sp.), showing potential in myo-inositol conversion.</title>
        <authorList>
            <person name="Wang Y."/>
        </authorList>
    </citation>
    <scope>NUCLEOTIDE SEQUENCE [LARGE SCALE GENOMIC DNA]</scope>
    <source>
        <strain evidence="1 2">H3510</strain>
    </source>
</reference>
<protein>
    <submittedName>
        <fullName evidence="1">Uncharacterized protein</fullName>
    </submittedName>
</protein>
<dbReference type="Proteomes" id="UP001385499">
    <property type="component" value="Unassembled WGS sequence"/>
</dbReference>
<proteinExistence type="predicted"/>
<feature type="non-terminal residue" evidence="1">
    <location>
        <position position="1"/>
    </location>
</feature>
<keyword evidence="2" id="KW-1185">Reference proteome</keyword>
<organism evidence="1 2">
    <name type="scientific">Roseibium algae</name>
    <dbReference type="NCBI Taxonomy" id="3123038"/>
    <lineage>
        <taxon>Bacteria</taxon>
        <taxon>Pseudomonadati</taxon>
        <taxon>Pseudomonadota</taxon>
        <taxon>Alphaproteobacteria</taxon>
        <taxon>Hyphomicrobiales</taxon>
        <taxon>Stappiaceae</taxon>
        <taxon>Roseibium</taxon>
    </lineage>
</organism>